<organism evidence="7 8">
    <name type="scientific">Pyxidicoccus parkwayensis</name>
    <dbReference type="NCBI Taxonomy" id="2813578"/>
    <lineage>
        <taxon>Bacteria</taxon>
        <taxon>Pseudomonadati</taxon>
        <taxon>Myxococcota</taxon>
        <taxon>Myxococcia</taxon>
        <taxon>Myxococcales</taxon>
        <taxon>Cystobacterineae</taxon>
        <taxon>Myxococcaceae</taxon>
        <taxon>Pyxidicoccus</taxon>
    </lineage>
</organism>
<sequence length="531" mass="56366">MAEQFQSPRVHAIVVLLKAGYGQDWLGRWVFERVGTGWSVCPVPFHPRGDEFDVVPQAGVEPARAWDFARELRALDGVVDAEPTFEALYEESAVQGPTGADPDITPRSLAYGSAGGTADAGSACDWSVKFVQAEEAWALPDCVSRYGQGIRVGHPDSGYRAHPELGADFNPGPGWDFINGDSATENVQGDHGLETASVISSADNRSENERSITGIAAQAEVIPLRVTKPHSFVPAPVLFEAGATRLRDAIRYALTLEPPCHVLSISLGWLPDGGLHRALQDAVQQNVIVIAAAGNYTGRIVVWPAAYPEAIAMAACNAQGAPWWGSARGPAVDATGPGEGVWVANVAQYVAQSDGTSFAVATIAGIAALWLAYHGRDNLLARYAGGPLLSEVFRQVLCASCTSWEQDPGLWGAGLVNARGCLQAPLPDPAAVQGAPAVAAGPVEETFPTIPAPRLHESLARVLGVKRAAIEPILAEHGRELRFWLLTQPDFRRALAESFIPAMEPVVTAQRAALPPFSDGLHEALRANAST</sequence>
<accession>A0ABX7NNG6</accession>
<dbReference type="PANTHER" id="PTHR43806">
    <property type="entry name" value="PEPTIDASE S8"/>
    <property type="match status" value="1"/>
</dbReference>
<evidence type="ECO:0000313" key="7">
    <source>
        <dbReference type="EMBL" id="QSQ19009.1"/>
    </source>
</evidence>
<dbReference type="RefSeq" id="WP_206720597.1">
    <property type="nucleotide sequence ID" value="NZ_CP071090.1"/>
</dbReference>
<evidence type="ECO:0000313" key="8">
    <source>
        <dbReference type="Proteomes" id="UP000662747"/>
    </source>
</evidence>
<evidence type="ECO:0000256" key="1">
    <source>
        <dbReference type="ARBA" id="ARBA00011073"/>
    </source>
</evidence>
<feature type="active site" description="Charge relay system" evidence="5">
    <location>
        <position position="156"/>
    </location>
</feature>
<dbReference type="SUPFAM" id="SSF52743">
    <property type="entry name" value="Subtilisin-like"/>
    <property type="match status" value="1"/>
</dbReference>
<feature type="active site" description="Charge relay system" evidence="5">
    <location>
        <position position="191"/>
    </location>
</feature>
<dbReference type="Gene3D" id="3.40.50.200">
    <property type="entry name" value="Peptidase S8/S53 domain"/>
    <property type="match status" value="1"/>
</dbReference>
<keyword evidence="8" id="KW-1185">Reference proteome</keyword>
<evidence type="ECO:0000256" key="3">
    <source>
        <dbReference type="ARBA" id="ARBA00022801"/>
    </source>
</evidence>
<reference evidence="7 8" key="1">
    <citation type="submission" date="2021-02" db="EMBL/GenBank/DDBJ databases">
        <title>De Novo genome assembly of isolated myxobacteria.</title>
        <authorList>
            <person name="Stevens D.C."/>
        </authorList>
    </citation>
    <scope>NUCLEOTIDE SEQUENCE [LARGE SCALE GENOMIC DNA]</scope>
    <source>
        <strain evidence="8">SCPEA02</strain>
    </source>
</reference>
<evidence type="ECO:0000259" key="6">
    <source>
        <dbReference type="Pfam" id="PF00082"/>
    </source>
</evidence>
<keyword evidence="3 5" id="KW-0378">Hydrolase</keyword>
<dbReference type="Proteomes" id="UP000662747">
    <property type="component" value="Chromosome"/>
</dbReference>
<gene>
    <name evidence="7" type="ORF">JY651_27065</name>
</gene>
<keyword evidence="2 5" id="KW-0645">Protease</keyword>
<dbReference type="InterPro" id="IPR050131">
    <property type="entry name" value="Peptidase_S8_subtilisin-like"/>
</dbReference>
<evidence type="ECO:0000256" key="2">
    <source>
        <dbReference type="ARBA" id="ARBA00022670"/>
    </source>
</evidence>
<dbReference type="PANTHER" id="PTHR43806:SF11">
    <property type="entry name" value="CEREVISIN-RELATED"/>
    <property type="match status" value="1"/>
</dbReference>
<keyword evidence="4 5" id="KW-0720">Serine protease</keyword>
<name>A0ABX7NNG6_9BACT</name>
<dbReference type="InterPro" id="IPR036852">
    <property type="entry name" value="Peptidase_S8/S53_dom_sf"/>
</dbReference>
<evidence type="ECO:0000256" key="4">
    <source>
        <dbReference type="ARBA" id="ARBA00022825"/>
    </source>
</evidence>
<dbReference type="EMBL" id="CP071090">
    <property type="protein sequence ID" value="QSQ19009.1"/>
    <property type="molecule type" value="Genomic_DNA"/>
</dbReference>
<feature type="domain" description="Peptidase S8/S53" evidence="6">
    <location>
        <begin position="147"/>
        <end position="374"/>
    </location>
</feature>
<protein>
    <submittedName>
        <fullName evidence="7">S8 family serine peptidase</fullName>
    </submittedName>
</protein>
<dbReference type="PROSITE" id="PS51892">
    <property type="entry name" value="SUBTILASE"/>
    <property type="match status" value="1"/>
</dbReference>
<feature type="active site" description="Charge relay system" evidence="5">
    <location>
        <position position="357"/>
    </location>
</feature>
<dbReference type="Pfam" id="PF00082">
    <property type="entry name" value="Peptidase_S8"/>
    <property type="match status" value="1"/>
</dbReference>
<evidence type="ECO:0000256" key="5">
    <source>
        <dbReference type="PROSITE-ProRule" id="PRU01240"/>
    </source>
</evidence>
<proteinExistence type="inferred from homology"/>
<dbReference type="InterPro" id="IPR000209">
    <property type="entry name" value="Peptidase_S8/S53_dom"/>
</dbReference>
<comment type="similarity">
    <text evidence="1 5">Belongs to the peptidase S8 family.</text>
</comment>